<keyword evidence="5" id="KW-0378">Hydrolase</keyword>
<comment type="caution">
    <text evidence="5">The sequence shown here is derived from an EMBL/GenBank/DDBJ whole genome shotgun (WGS) entry which is preliminary data.</text>
</comment>
<dbReference type="GO" id="GO:0016887">
    <property type="term" value="F:ATP hydrolysis activity"/>
    <property type="evidence" value="ECO:0007669"/>
    <property type="project" value="InterPro"/>
</dbReference>
<feature type="compositionally biased region" description="Basic and acidic residues" evidence="2">
    <location>
        <begin position="714"/>
        <end position="740"/>
    </location>
</feature>
<evidence type="ECO:0000313" key="5">
    <source>
        <dbReference type="EMBL" id="KAH6887486.1"/>
    </source>
</evidence>
<evidence type="ECO:0000256" key="1">
    <source>
        <dbReference type="SAM" id="Coils"/>
    </source>
</evidence>
<accession>A0A9P9AR94</accession>
<reference evidence="5 6" key="1">
    <citation type="journal article" date="2021" name="Nat. Commun.">
        <title>Genetic determinants of endophytism in the Arabidopsis root mycobiome.</title>
        <authorList>
            <person name="Mesny F."/>
            <person name="Miyauchi S."/>
            <person name="Thiergart T."/>
            <person name="Pickel B."/>
            <person name="Atanasova L."/>
            <person name="Karlsson M."/>
            <person name="Huettel B."/>
            <person name="Barry K.W."/>
            <person name="Haridas S."/>
            <person name="Chen C."/>
            <person name="Bauer D."/>
            <person name="Andreopoulos W."/>
            <person name="Pangilinan J."/>
            <person name="LaButti K."/>
            <person name="Riley R."/>
            <person name="Lipzen A."/>
            <person name="Clum A."/>
            <person name="Drula E."/>
            <person name="Henrissat B."/>
            <person name="Kohler A."/>
            <person name="Grigoriev I.V."/>
            <person name="Martin F.M."/>
            <person name="Hacquard S."/>
        </authorList>
    </citation>
    <scope>NUCLEOTIDE SEQUENCE [LARGE SCALE GENOMIC DNA]</scope>
    <source>
        <strain evidence="5 6">MPI-CAGE-CH-0241</strain>
    </source>
</reference>
<dbReference type="EMBL" id="JAGPYM010000014">
    <property type="protein sequence ID" value="KAH6887486.1"/>
    <property type="molecule type" value="Genomic_DNA"/>
</dbReference>
<proteinExistence type="predicted"/>
<dbReference type="InterPro" id="IPR029052">
    <property type="entry name" value="Metallo-depent_PP-like"/>
</dbReference>
<feature type="compositionally biased region" description="Low complexity" evidence="2">
    <location>
        <begin position="366"/>
        <end position="376"/>
    </location>
</feature>
<dbReference type="Gene3D" id="3.60.21.10">
    <property type="match status" value="1"/>
</dbReference>
<evidence type="ECO:0000259" key="4">
    <source>
        <dbReference type="Pfam" id="PF13476"/>
    </source>
</evidence>
<feature type="region of interest" description="Disordered" evidence="2">
    <location>
        <begin position="712"/>
        <end position="754"/>
    </location>
</feature>
<evidence type="ECO:0000259" key="3">
    <source>
        <dbReference type="Pfam" id="PF00149"/>
    </source>
</evidence>
<evidence type="ECO:0000256" key="2">
    <source>
        <dbReference type="SAM" id="MobiDB-lite"/>
    </source>
</evidence>
<dbReference type="Pfam" id="PF00149">
    <property type="entry name" value="Metallophos"/>
    <property type="match status" value="1"/>
</dbReference>
<dbReference type="Pfam" id="PF13476">
    <property type="entry name" value="AAA_23"/>
    <property type="match status" value="1"/>
</dbReference>
<feature type="domain" description="Rad50/SbcC-type AAA" evidence="4">
    <location>
        <begin position="472"/>
        <end position="687"/>
    </location>
</feature>
<sequence length="1166" mass="129852">MRGPSASKVRWLLFSDLHFKHRDLDRVRQTAQWIVSEAERHQVGRVVVCGDLLTSRTMQPAHVLSACYRFIGQLSDVVPRVNVVLGNHDLAYRRDYQTTALDALNIGRLAPYVSLHTDVAHHEWDGRRVLLLPFREEQNELTEAVAALDPLEASKTVAFAHLALNKAVTQRYVVDAGADKPRAANSITHRGFTGPNRFASLARTFTGHFHSHQTILQEQSDSNVVDLKGSITYLGSPLQLSWADLYDEQRGVVLLDPETLEHEMLVNPHAVGYTTADLRQVLDGQVDEGAVMDKHVMLLSDLTHLKYVTARDKLLSLGVRSVRNWTPMGFALQGDRPSFGGLGASVPASDAAVQTLEEPVKDVAGSSTRSDSVSDSEPGTEPPAEKLDLAAEAREYVESLELDESLLFRRDELVRVGQRMIQVSREIAEQDEEAKVNHQDFLDKSSQAVGTRTTTELVGPSTHVFVAEPRTLTITNFLGVKSTITIDFRHDFPRGLTFLIGDNGSGKSTLVEAMVWCQFGRCIRSGLAVNDVVNEDVGKNCSVTLEFANGYAIKRYRKHKSHSNRVVISLHGEPQPHLEHPDARTTQAAIDELLGTDYETYVRTVVLSHESAAGFLNSTPTQRRDLIETSLGLSMLDHCGQVSRLLLKDVDNNVDEVKGKLDGLLRMIEYIERRLEDLNQARKRCEEGAEEAVAYLEAVIQNHAATRLRIKGQKPPDGEHIQFQHEGPETDTDVADREHQISVSSKGGQGLQSPAGYAELTKGFRVEISTLQDQIYHEKENLKQLESSFSRIKEQKNTESTSWLGRLQQELSQRLEDTAAARPVGLSKLFHSVKTSDLSLRLAIVRGLLRIFGIPRDAQAHGQEVATNNVLKNIESSRSRLVTIKEQIARAIQAQEACETLQQEVTLKRREATTYTHFIETEQSSLQSRRLEHDTLANKLEELAADRELFVFWSSAMAKRIRRSSSSSTKSAAKVTTNFREHILVKSLSELNSLLAQVLTVLYDDTRHARGMATGMLRSLFDSESSDAMINAPFSSGSVLDRSLAVNPSLAYGKRSGGERKRVDLALFFALLQLGLARSPHRAHYVLVDEAFDSLDEAGQAAVVRWCEVMSQTLAGRIVVITHSRYLVERDPEKDASQILFVRARMGRDGTELVVDGRRIGVQEEA</sequence>
<dbReference type="Proteomes" id="UP000777438">
    <property type="component" value="Unassembled WGS sequence"/>
</dbReference>
<dbReference type="GO" id="GO:0006302">
    <property type="term" value="P:double-strand break repair"/>
    <property type="evidence" value="ECO:0007669"/>
    <property type="project" value="InterPro"/>
</dbReference>
<feature type="coiled-coil region" evidence="1">
    <location>
        <begin position="661"/>
        <end position="688"/>
    </location>
</feature>
<name>A0A9P9AR94_9HYPO</name>
<keyword evidence="6" id="KW-1185">Reference proteome</keyword>
<dbReference type="SUPFAM" id="SSF52540">
    <property type="entry name" value="P-loop containing nucleoside triphosphate hydrolases"/>
    <property type="match status" value="1"/>
</dbReference>
<dbReference type="SUPFAM" id="SSF56300">
    <property type="entry name" value="Metallo-dependent phosphatases"/>
    <property type="match status" value="1"/>
</dbReference>
<dbReference type="InterPro" id="IPR004843">
    <property type="entry name" value="Calcineurin-like_PHP"/>
</dbReference>
<gene>
    <name evidence="5" type="ORF">B0T10DRAFT_489848</name>
</gene>
<organism evidence="5 6">
    <name type="scientific">Thelonectria olida</name>
    <dbReference type="NCBI Taxonomy" id="1576542"/>
    <lineage>
        <taxon>Eukaryota</taxon>
        <taxon>Fungi</taxon>
        <taxon>Dikarya</taxon>
        <taxon>Ascomycota</taxon>
        <taxon>Pezizomycotina</taxon>
        <taxon>Sordariomycetes</taxon>
        <taxon>Hypocreomycetidae</taxon>
        <taxon>Hypocreales</taxon>
        <taxon>Nectriaceae</taxon>
        <taxon>Thelonectria</taxon>
    </lineage>
</organism>
<evidence type="ECO:0000313" key="6">
    <source>
        <dbReference type="Proteomes" id="UP000777438"/>
    </source>
</evidence>
<dbReference type="PANTHER" id="PTHR32114:SF2">
    <property type="entry name" value="ABC TRANSPORTER ABCH.3"/>
    <property type="match status" value="1"/>
</dbReference>
<dbReference type="Gene3D" id="3.40.50.300">
    <property type="entry name" value="P-loop containing nucleotide triphosphate hydrolases"/>
    <property type="match status" value="2"/>
</dbReference>
<feature type="region of interest" description="Disordered" evidence="2">
    <location>
        <begin position="358"/>
        <end position="386"/>
    </location>
</feature>
<dbReference type="OrthoDB" id="18797at2759"/>
<dbReference type="GO" id="GO:0003677">
    <property type="term" value="F:DNA binding"/>
    <property type="evidence" value="ECO:0007669"/>
    <property type="project" value="UniProtKB-ARBA"/>
</dbReference>
<dbReference type="InterPro" id="IPR038729">
    <property type="entry name" value="Rad50/SbcC_AAA"/>
</dbReference>
<keyword evidence="1" id="KW-0175">Coiled coil</keyword>
<dbReference type="PANTHER" id="PTHR32114">
    <property type="entry name" value="ABC TRANSPORTER ABCH.3"/>
    <property type="match status" value="1"/>
</dbReference>
<dbReference type="InterPro" id="IPR027417">
    <property type="entry name" value="P-loop_NTPase"/>
</dbReference>
<protein>
    <submittedName>
        <fullName evidence="5">P-loop containing nucleoside triphosphate hydrolase protein</fullName>
    </submittedName>
</protein>
<feature type="domain" description="Calcineurin-like phosphoesterase" evidence="3">
    <location>
        <begin position="12"/>
        <end position="102"/>
    </location>
</feature>
<dbReference type="AlphaFoldDB" id="A0A9P9AR94"/>
<feature type="coiled-coil region" evidence="1">
    <location>
        <begin position="884"/>
        <end position="911"/>
    </location>
</feature>